<dbReference type="PANTHER" id="PTHR10519:SF20">
    <property type="entry name" value="G-PROTEIN COUPLED RECEPTOR 156-RELATED"/>
    <property type="match status" value="1"/>
</dbReference>
<feature type="domain" description="G-protein coupled receptors family 3 profile" evidence="10">
    <location>
        <begin position="555"/>
        <end position="817"/>
    </location>
</feature>
<feature type="transmembrane region" description="Helical" evidence="9">
    <location>
        <begin position="729"/>
        <end position="749"/>
    </location>
</feature>
<dbReference type="EMBL" id="JAWDGP010004475">
    <property type="protein sequence ID" value="KAK3764035.1"/>
    <property type="molecule type" value="Genomic_DNA"/>
</dbReference>
<feature type="transmembrane region" description="Helical" evidence="9">
    <location>
        <begin position="596"/>
        <end position="615"/>
    </location>
</feature>
<dbReference type="GO" id="GO:0007214">
    <property type="term" value="P:gamma-aminobutyric acid signaling pathway"/>
    <property type="evidence" value="ECO:0007669"/>
    <property type="project" value="TreeGrafter"/>
</dbReference>
<feature type="transmembrane region" description="Helical" evidence="9">
    <location>
        <begin position="798"/>
        <end position="819"/>
    </location>
</feature>
<dbReference type="AlphaFoldDB" id="A0AAE0Z7E9"/>
<evidence type="ECO:0000313" key="11">
    <source>
        <dbReference type="EMBL" id="KAK3764035.1"/>
    </source>
</evidence>
<keyword evidence="6" id="KW-0675">Receptor</keyword>
<reference evidence="11" key="1">
    <citation type="journal article" date="2023" name="G3 (Bethesda)">
        <title>A reference genome for the long-term kleptoplast-retaining sea slug Elysia crispata morphotype clarki.</title>
        <authorList>
            <person name="Eastman K.E."/>
            <person name="Pendleton A.L."/>
            <person name="Shaikh M.A."/>
            <person name="Suttiyut T."/>
            <person name="Ogas R."/>
            <person name="Tomko P."/>
            <person name="Gavelis G."/>
            <person name="Widhalm J.R."/>
            <person name="Wisecaver J.H."/>
        </authorList>
    </citation>
    <scope>NUCLEOTIDE SEQUENCE</scope>
    <source>
        <strain evidence="11">ECLA1</strain>
    </source>
</reference>
<feature type="transmembrane region" description="Helical" evidence="9">
    <location>
        <begin position="764"/>
        <end position="786"/>
    </location>
</feature>
<evidence type="ECO:0000259" key="10">
    <source>
        <dbReference type="PROSITE" id="PS50259"/>
    </source>
</evidence>
<evidence type="ECO:0000256" key="1">
    <source>
        <dbReference type="ARBA" id="ARBA00004141"/>
    </source>
</evidence>
<protein>
    <recommendedName>
        <fullName evidence="10">G-protein coupled receptors family 3 profile domain-containing protein</fullName>
    </recommendedName>
</protein>
<feature type="transmembrane region" description="Helical" evidence="9">
    <location>
        <begin position="555"/>
        <end position="576"/>
    </location>
</feature>
<evidence type="ECO:0000256" key="7">
    <source>
        <dbReference type="ARBA" id="ARBA00023180"/>
    </source>
</evidence>
<dbReference type="PANTHER" id="PTHR10519">
    <property type="entry name" value="GABA-B RECEPTOR"/>
    <property type="match status" value="1"/>
</dbReference>
<dbReference type="InterPro" id="IPR028082">
    <property type="entry name" value="Peripla_BP_I"/>
</dbReference>
<evidence type="ECO:0000256" key="6">
    <source>
        <dbReference type="ARBA" id="ARBA00023170"/>
    </source>
</evidence>
<evidence type="ECO:0000256" key="5">
    <source>
        <dbReference type="ARBA" id="ARBA00023136"/>
    </source>
</evidence>
<comment type="caution">
    <text evidence="11">The sequence shown here is derived from an EMBL/GenBank/DDBJ whole genome shotgun (WGS) entry which is preliminary data.</text>
</comment>
<dbReference type="Pfam" id="PF01094">
    <property type="entry name" value="ANF_receptor"/>
    <property type="match status" value="1"/>
</dbReference>
<dbReference type="PRINTS" id="PR01176">
    <property type="entry name" value="GABABRECEPTR"/>
</dbReference>
<dbReference type="InterPro" id="IPR000337">
    <property type="entry name" value="GPCR_3"/>
</dbReference>
<gene>
    <name evidence="11" type="ORF">RRG08_011406</name>
</gene>
<evidence type="ECO:0000256" key="4">
    <source>
        <dbReference type="ARBA" id="ARBA00023040"/>
    </source>
</evidence>
<keyword evidence="2 9" id="KW-0812">Transmembrane</keyword>
<proteinExistence type="predicted"/>
<dbReference type="Gene3D" id="3.40.50.2300">
    <property type="match status" value="2"/>
</dbReference>
<dbReference type="PROSITE" id="PS50259">
    <property type="entry name" value="G_PROTEIN_RECEP_F3_4"/>
    <property type="match status" value="1"/>
</dbReference>
<evidence type="ECO:0000256" key="3">
    <source>
        <dbReference type="ARBA" id="ARBA00022989"/>
    </source>
</evidence>
<organism evidence="11 12">
    <name type="scientific">Elysia crispata</name>
    <name type="common">lettuce slug</name>
    <dbReference type="NCBI Taxonomy" id="231223"/>
    <lineage>
        <taxon>Eukaryota</taxon>
        <taxon>Metazoa</taxon>
        <taxon>Spiralia</taxon>
        <taxon>Lophotrochozoa</taxon>
        <taxon>Mollusca</taxon>
        <taxon>Gastropoda</taxon>
        <taxon>Heterobranchia</taxon>
        <taxon>Euthyneura</taxon>
        <taxon>Panpulmonata</taxon>
        <taxon>Sacoglossa</taxon>
        <taxon>Placobranchoidea</taxon>
        <taxon>Plakobranchidae</taxon>
        <taxon>Elysia</taxon>
    </lineage>
</organism>
<feature type="transmembrane region" description="Helical" evidence="9">
    <location>
        <begin position="627"/>
        <end position="648"/>
    </location>
</feature>
<dbReference type="CDD" id="cd06366">
    <property type="entry name" value="PBP1_GABAb_receptor"/>
    <property type="match status" value="1"/>
</dbReference>
<evidence type="ECO:0000313" key="12">
    <source>
        <dbReference type="Proteomes" id="UP001283361"/>
    </source>
</evidence>
<dbReference type="GO" id="GO:0004965">
    <property type="term" value="F:G protein-coupled GABA receptor activity"/>
    <property type="evidence" value="ECO:0007669"/>
    <property type="project" value="InterPro"/>
</dbReference>
<name>A0AAE0Z7E9_9GAST</name>
<dbReference type="InterPro" id="IPR017978">
    <property type="entry name" value="GPCR_3_C"/>
</dbReference>
<keyword evidence="8" id="KW-0807">Transducer</keyword>
<feature type="transmembrane region" description="Helical" evidence="9">
    <location>
        <begin position="669"/>
        <end position="691"/>
    </location>
</feature>
<dbReference type="InterPro" id="IPR001828">
    <property type="entry name" value="ANF_lig-bd_rcpt"/>
</dbReference>
<keyword evidence="5 9" id="KW-0472">Membrane</keyword>
<comment type="subcellular location">
    <subcellularLocation>
        <location evidence="1">Membrane</location>
        <topology evidence="1">Multi-pass membrane protein</topology>
    </subcellularLocation>
</comment>
<evidence type="ECO:0000256" key="9">
    <source>
        <dbReference type="SAM" id="Phobius"/>
    </source>
</evidence>
<dbReference type="SUPFAM" id="SSF53822">
    <property type="entry name" value="Periplasmic binding protein-like I"/>
    <property type="match status" value="1"/>
</dbReference>
<dbReference type="GO" id="GO:0038039">
    <property type="term" value="C:G protein-coupled receptor heterodimeric complex"/>
    <property type="evidence" value="ECO:0007669"/>
    <property type="project" value="TreeGrafter"/>
</dbReference>
<accession>A0AAE0Z7E9</accession>
<keyword evidence="12" id="KW-1185">Reference proteome</keyword>
<dbReference type="PRINTS" id="PR00248">
    <property type="entry name" value="GPCRMGR"/>
</dbReference>
<sequence>MTILVLVFIVSAFGCPHFTLQHGRMQRMAVFQNVTHPSLASNDAPSDLPSAVDDLQRPINETTGSLSDCPEMASNYPEVHKEIVAGKVLDVTGLFALTGEYRAGLAFLAAAVIAVKIINEQHDILPGYTIRINAHDTKCSEPDGLDAFYREVYDPNRTSIMTMGGTCSHVTEATAQVSHLWGIPQISYSALSPYLSIEEKFPTFFRVVSPEQYFTQARIELFKSLGWKKVHTIYQNYFLFSTLDESMQQKMKANGIEVISSGQIFTDDPEPNVQTLLQRDARIILASMYEEKLRKTMCTAYHLSRANKTRSHPWYKRVVWILPSFIDRQWMNRTSGTSNCTSEQILEVAGKYFSIGSTVYSRNHGYRAVGNVDPVQFANQYTGKALFEKAADMIPERFQRLYREALAQSRNESLPSEHRAGEGYDCMWAIALALNNTLTYFLHTGDNRTLEDFRYRDRNFSHILYEAMKKVSFNALSGPFVFNSKGEKSPDIEIRRYNNDDDLQYSWLGQCICKVHDIDNCNCTLDTDKIRWENDFPPVDGVQTVKRVIHVKRSLLYVFLVLASLGILLSAVLLAFNVLRRTHRIIKMSSPRLNNVILVGCALAYCYVLMLEVNVDSSVPMCEIRSFTILLGFSLSFGALFAKTWRVYQIFTAGSALKRLNTKMLRDSSLFLIVSALVIINSLILVTWSVISPQMQTLVQISTTPADLLTDIEFVNLHLRCDSPHKPEFTWAILALQGMVILAGTFLAVQTRKVSCPELNDSKWIGVCIYHVVVLCPLAVVVVMATENSPDTCYALEASITILMTTMTQCLIFFPKIIAYRKYNEAHSSQSNLALHNGSSTFSRHSDTPSTSTRSIMTCEFPSQLAYGHPECVASLKCPNCHCYFNTRTFTDSLRLKWKSANIPARIGSRSSDGKHENTRHSYQIQELGVKSACISSSFCRPQTPGYNRTVSHNQLTAIRSNSDSNLNRYILRRYVSLE</sequence>
<dbReference type="CDD" id="cd15047">
    <property type="entry name" value="7tmC_GABA-B-like"/>
    <property type="match status" value="1"/>
</dbReference>
<dbReference type="Proteomes" id="UP001283361">
    <property type="component" value="Unassembled WGS sequence"/>
</dbReference>
<evidence type="ECO:0000256" key="8">
    <source>
        <dbReference type="ARBA" id="ARBA00023224"/>
    </source>
</evidence>
<dbReference type="InterPro" id="IPR002455">
    <property type="entry name" value="GPCR3_GABA-B"/>
</dbReference>
<keyword evidence="3 9" id="KW-1133">Transmembrane helix</keyword>
<evidence type="ECO:0000256" key="2">
    <source>
        <dbReference type="ARBA" id="ARBA00022692"/>
    </source>
</evidence>
<dbReference type="Pfam" id="PF00003">
    <property type="entry name" value="7tm_3"/>
    <property type="match status" value="1"/>
</dbReference>
<keyword evidence="4" id="KW-0297">G-protein coupled receptor</keyword>
<keyword evidence="7" id="KW-0325">Glycoprotein</keyword>